<gene>
    <name evidence="2" type="ORF">PR048_014023</name>
</gene>
<dbReference type="Proteomes" id="UP001159363">
    <property type="component" value="Chromosome X"/>
</dbReference>
<sequence>MSIYKAAKAHNVPESTTRNHIKKKTANKVKGSQRNQLIPKYIEDELASHITFFSDIQQPLSRSEILPEVEDNFSVNKLENRFSYEKSGPGGEWLMHFLKRYPEIKDRKAEPLQKAHAQLSANGHVPPPPCIIYKSKYLYDIWCLNGTEGAAYLVEWTKDWQKPILVTYDGHNSHIQLSISKVTIKNNIHILSLPAHSSDKIQPLDVAIFGPAKEVWMKVKNNIAEDHHKNQ</sequence>
<evidence type="ECO:0000259" key="1">
    <source>
        <dbReference type="Pfam" id="PF03184"/>
    </source>
</evidence>
<evidence type="ECO:0000313" key="2">
    <source>
        <dbReference type="EMBL" id="KAJ8887805.1"/>
    </source>
</evidence>
<accession>A0ABQ9HTT3</accession>
<protein>
    <recommendedName>
        <fullName evidence="1">DDE-1 domain-containing protein</fullName>
    </recommendedName>
</protein>
<organism evidence="2 3">
    <name type="scientific">Dryococelus australis</name>
    <dbReference type="NCBI Taxonomy" id="614101"/>
    <lineage>
        <taxon>Eukaryota</taxon>
        <taxon>Metazoa</taxon>
        <taxon>Ecdysozoa</taxon>
        <taxon>Arthropoda</taxon>
        <taxon>Hexapoda</taxon>
        <taxon>Insecta</taxon>
        <taxon>Pterygota</taxon>
        <taxon>Neoptera</taxon>
        <taxon>Polyneoptera</taxon>
        <taxon>Phasmatodea</taxon>
        <taxon>Verophasmatodea</taxon>
        <taxon>Anareolatae</taxon>
        <taxon>Phasmatidae</taxon>
        <taxon>Eurycanthinae</taxon>
        <taxon>Dryococelus</taxon>
    </lineage>
</organism>
<comment type="caution">
    <text evidence="2">The sequence shown here is derived from an EMBL/GenBank/DDBJ whole genome shotgun (WGS) entry which is preliminary data.</text>
</comment>
<dbReference type="Pfam" id="PF03184">
    <property type="entry name" value="DDE_1"/>
    <property type="match status" value="1"/>
</dbReference>
<keyword evidence="3" id="KW-1185">Reference proteome</keyword>
<name>A0ABQ9HTT3_9NEOP</name>
<dbReference type="InterPro" id="IPR004875">
    <property type="entry name" value="DDE_SF_endonuclease_dom"/>
</dbReference>
<proteinExistence type="predicted"/>
<reference evidence="2 3" key="1">
    <citation type="submission" date="2023-02" db="EMBL/GenBank/DDBJ databases">
        <title>LHISI_Scaffold_Assembly.</title>
        <authorList>
            <person name="Stuart O.P."/>
            <person name="Cleave R."/>
            <person name="Magrath M.J.L."/>
            <person name="Mikheyev A.S."/>
        </authorList>
    </citation>
    <scope>NUCLEOTIDE SEQUENCE [LARGE SCALE GENOMIC DNA]</scope>
    <source>
        <strain evidence="2">Daus_M_001</strain>
        <tissue evidence="2">Leg muscle</tissue>
    </source>
</reference>
<evidence type="ECO:0000313" key="3">
    <source>
        <dbReference type="Proteomes" id="UP001159363"/>
    </source>
</evidence>
<dbReference type="EMBL" id="JARBHB010000004">
    <property type="protein sequence ID" value="KAJ8887805.1"/>
    <property type="molecule type" value="Genomic_DNA"/>
</dbReference>
<feature type="domain" description="DDE-1" evidence="1">
    <location>
        <begin position="160"/>
        <end position="217"/>
    </location>
</feature>